<keyword evidence="3" id="KW-1185">Reference proteome</keyword>
<evidence type="ECO:0000256" key="1">
    <source>
        <dbReference type="SAM" id="Phobius"/>
    </source>
</evidence>
<accession>A0AAU9IUC1</accession>
<comment type="caution">
    <text evidence="2">The sequence shown here is derived from an EMBL/GenBank/DDBJ whole genome shotgun (WGS) entry which is preliminary data.</text>
</comment>
<gene>
    <name evidence="2" type="ORF">BSTOLATCC_MIC14514</name>
</gene>
<feature type="transmembrane region" description="Helical" evidence="1">
    <location>
        <begin position="77"/>
        <end position="98"/>
    </location>
</feature>
<dbReference type="Proteomes" id="UP001162131">
    <property type="component" value="Unassembled WGS sequence"/>
</dbReference>
<name>A0AAU9IUC1_9CILI</name>
<dbReference type="EMBL" id="CAJZBQ010000014">
    <property type="protein sequence ID" value="CAG9315764.1"/>
    <property type="molecule type" value="Genomic_DNA"/>
</dbReference>
<feature type="transmembrane region" description="Helical" evidence="1">
    <location>
        <begin position="152"/>
        <end position="173"/>
    </location>
</feature>
<feature type="transmembrane region" description="Helical" evidence="1">
    <location>
        <begin position="34"/>
        <end position="56"/>
    </location>
</feature>
<proteinExistence type="predicted"/>
<keyword evidence="1" id="KW-0812">Transmembrane</keyword>
<dbReference type="PANTHER" id="PTHR12459">
    <property type="entry name" value="TRANSMEMBRANE PROTEIN 135-RELATED"/>
    <property type="match status" value="1"/>
</dbReference>
<protein>
    <submittedName>
        <fullName evidence="2">Uncharacterized protein</fullName>
    </submittedName>
</protein>
<keyword evidence="1" id="KW-0472">Membrane</keyword>
<keyword evidence="1" id="KW-1133">Transmembrane helix</keyword>
<reference evidence="2" key="1">
    <citation type="submission" date="2021-09" db="EMBL/GenBank/DDBJ databases">
        <authorList>
            <consortium name="AG Swart"/>
            <person name="Singh M."/>
            <person name="Singh A."/>
            <person name="Seah K."/>
            <person name="Emmerich C."/>
        </authorList>
    </citation>
    <scope>NUCLEOTIDE SEQUENCE</scope>
    <source>
        <strain evidence="2">ATCC30299</strain>
    </source>
</reference>
<evidence type="ECO:0000313" key="3">
    <source>
        <dbReference type="Proteomes" id="UP001162131"/>
    </source>
</evidence>
<dbReference type="AlphaFoldDB" id="A0AAU9IUC1"/>
<sequence>MASEEELTAIANGLAPFCCKDLHSGSCSIHVLKYFIKSMLIALKFYLPLNVVQLLLKHKSLRRNPQRTLYLAGKSMTRSSLMLSAMVAFSKLISCIFVRLYNRAHWTCVLWCGIATMPAALIETPDRICEMTLYILPRFFDALWKFLKRRQLVISLPFAHVLMFSLSLGAISWGGKTGNVKPMLKNALDKFFGIN</sequence>
<dbReference type="InterPro" id="IPR026749">
    <property type="entry name" value="Tmem135"/>
</dbReference>
<organism evidence="2 3">
    <name type="scientific">Blepharisma stoltei</name>
    <dbReference type="NCBI Taxonomy" id="1481888"/>
    <lineage>
        <taxon>Eukaryota</taxon>
        <taxon>Sar</taxon>
        <taxon>Alveolata</taxon>
        <taxon>Ciliophora</taxon>
        <taxon>Postciliodesmatophora</taxon>
        <taxon>Heterotrichea</taxon>
        <taxon>Heterotrichida</taxon>
        <taxon>Blepharismidae</taxon>
        <taxon>Blepharisma</taxon>
    </lineage>
</organism>
<evidence type="ECO:0000313" key="2">
    <source>
        <dbReference type="EMBL" id="CAG9315764.1"/>
    </source>
</evidence>